<reference evidence="2 3" key="1">
    <citation type="submission" date="2020-03" db="EMBL/GenBank/DDBJ databases">
        <title>Draft genome sequence of environmentally isolated violet-colored cultures.</title>
        <authorList>
            <person name="Wilson H.S."/>
        </authorList>
    </citation>
    <scope>NUCLEOTIDE SEQUENCE [LARGE SCALE GENOMIC DNA]</scope>
    <source>
        <strain evidence="2 3">HSC-16F04</strain>
    </source>
</reference>
<evidence type="ECO:0000256" key="1">
    <source>
        <dbReference type="SAM" id="MobiDB-lite"/>
    </source>
</evidence>
<accession>A0ABX0KYY5</accession>
<evidence type="ECO:0008006" key="4">
    <source>
        <dbReference type="Google" id="ProtNLM"/>
    </source>
</evidence>
<feature type="region of interest" description="Disordered" evidence="1">
    <location>
        <begin position="1"/>
        <end position="26"/>
    </location>
</feature>
<evidence type="ECO:0000313" key="2">
    <source>
        <dbReference type="EMBL" id="NHQ87697.1"/>
    </source>
</evidence>
<proteinExistence type="predicted"/>
<keyword evidence="3" id="KW-1185">Reference proteome</keyword>
<organism evidence="2 3">
    <name type="scientific">Iodobacter violaceini</name>
    <dbReference type="NCBI Taxonomy" id="3044271"/>
    <lineage>
        <taxon>Bacteria</taxon>
        <taxon>Pseudomonadati</taxon>
        <taxon>Pseudomonadota</taxon>
        <taxon>Betaproteobacteria</taxon>
        <taxon>Neisseriales</taxon>
        <taxon>Chitinibacteraceae</taxon>
        <taxon>Iodobacter</taxon>
    </lineage>
</organism>
<dbReference type="EMBL" id="JAAOLX010000008">
    <property type="protein sequence ID" value="NHQ87697.1"/>
    <property type="molecule type" value="Genomic_DNA"/>
</dbReference>
<dbReference type="RefSeq" id="WP_166828446.1">
    <property type="nucleotide sequence ID" value="NZ_JAAOLX010000008.1"/>
</dbReference>
<evidence type="ECO:0000313" key="3">
    <source>
        <dbReference type="Proteomes" id="UP000712570"/>
    </source>
</evidence>
<sequence length="131" mass="14707">MGANMGSSSTTEKTGRPHSPALGTMTPEQRIARLKRLVSAARALLSFEVGMAHGAHRVVNALYHLGPEFKDSHKVFRQFIEAIPLDIPFGPPRLYMEHKYLLKTDKVLAKIESKYRELILVECMEVIAKYG</sequence>
<gene>
    <name evidence="2" type="ORF">HA050_16390</name>
</gene>
<comment type="caution">
    <text evidence="2">The sequence shown here is derived from an EMBL/GenBank/DDBJ whole genome shotgun (WGS) entry which is preliminary data.</text>
</comment>
<name>A0ABX0KYY5_9NEIS</name>
<protein>
    <recommendedName>
        <fullName evidence="4">HEPN domain-containing protein</fullName>
    </recommendedName>
</protein>
<feature type="compositionally biased region" description="Polar residues" evidence="1">
    <location>
        <begin position="1"/>
        <end position="12"/>
    </location>
</feature>
<dbReference type="Proteomes" id="UP000712570">
    <property type="component" value="Unassembled WGS sequence"/>
</dbReference>